<dbReference type="Proteomes" id="UP000198215">
    <property type="component" value="Chromosome I"/>
</dbReference>
<proteinExistence type="predicted"/>
<dbReference type="InterPro" id="IPR038332">
    <property type="entry name" value="PPE_sf"/>
</dbReference>
<evidence type="ECO:0000256" key="1">
    <source>
        <dbReference type="SAM" id="MobiDB-lite"/>
    </source>
</evidence>
<sequence>MWACLQDHDTSGHWKQVAGWRKVCDLAMNHMRRLHEYRRGLAEAWPPETNAAARAYLAELDQLIEKVQRTHDTAAANHDALAAATRAIDSARPQVKTLYEQYATKLAQKRSYEEMITDPKALAGNRTTKPPVTDADLEQLNSQARGIMFGLSGELQQAQVMLQKPPPRPTPGRQIENPDAYAVGPAPLIPPVIPVPLAVSTENRSVNGAGKATAPVPIQGAPSVGPVLGGANTGLAHPPASGQPGVLPGGPGSSTSTPGPASSLGLPIGQSGGNSGLRGPATRSGPGSTNQGSNSARAFPSRPVHPGGLIGGVPGLPLGQPGGGTSPRRVNPVGGVIGGGAAGTAPTGAAGSRPGGGRGQLSSMPGLHPIGGSPGMGGGGQGIGNTTGRRPARQEQVGGESRRWDPDNPWETDEGVSPVVLPPDEDGPIDPGPAIGFQK</sequence>
<name>A0A1C5J6S6_9ACTN</name>
<evidence type="ECO:0000313" key="2">
    <source>
        <dbReference type="EMBL" id="SCG65971.1"/>
    </source>
</evidence>
<dbReference type="EMBL" id="LT607753">
    <property type="protein sequence ID" value="SCG65971.1"/>
    <property type="molecule type" value="Genomic_DNA"/>
</dbReference>
<feature type="compositionally biased region" description="Gly residues" evidence="1">
    <location>
        <begin position="308"/>
        <end position="325"/>
    </location>
</feature>
<gene>
    <name evidence="2" type="ORF">GA0070614_4033</name>
</gene>
<feature type="region of interest" description="Disordered" evidence="1">
    <location>
        <begin position="229"/>
        <end position="439"/>
    </location>
</feature>
<feature type="compositionally biased region" description="Low complexity" evidence="1">
    <location>
        <begin position="253"/>
        <end position="265"/>
    </location>
</feature>
<dbReference type="AlphaFoldDB" id="A0A1C5J6S6"/>
<feature type="compositionally biased region" description="Gly residues" evidence="1">
    <location>
        <begin position="372"/>
        <end position="385"/>
    </location>
</feature>
<dbReference type="Gene3D" id="1.20.1260.20">
    <property type="entry name" value="PPE superfamily"/>
    <property type="match status" value="1"/>
</dbReference>
<evidence type="ECO:0000313" key="3">
    <source>
        <dbReference type="Proteomes" id="UP000198215"/>
    </source>
</evidence>
<reference evidence="3" key="1">
    <citation type="submission" date="2016-06" db="EMBL/GenBank/DDBJ databases">
        <authorList>
            <person name="Varghese N."/>
            <person name="Submissions Spin"/>
        </authorList>
    </citation>
    <scope>NUCLEOTIDE SEQUENCE [LARGE SCALE GENOMIC DNA]</scope>
    <source>
        <strain evidence="3">DSM 45161</strain>
    </source>
</reference>
<organism evidence="2 3">
    <name type="scientific">Micromonospora coxensis</name>
    <dbReference type="NCBI Taxonomy" id="356852"/>
    <lineage>
        <taxon>Bacteria</taxon>
        <taxon>Bacillati</taxon>
        <taxon>Actinomycetota</taxon>
        <taxon>Actinomycetes</taxon>
        <taxon>Micromonosporales</taxon>
        <taxon>Micromonosporaceae</taxon>
        <taxon>Micromonospora</taxon>
    </lineage>
</organism>
<feature type="compositionally biased region" description="Low complexity" evidence="1">
    <location>
        <begin position="343"/>
        <end position="352"/>
    </location>
</feature>
<feature type="compositionally biased region" description="Polar residues" evidence="1">
    <location>
        <begin position="285"/>
        <end position="296"/>
    </location>
</feature>
<feature type="region of interest" description="Disordered" evidence="1">
    <location>
        <begin position="163"/>
        <end position="182"/>
    </location>
</feature>
<accession>A0A1C5J6S6</accession>
<evidence type="ECO:0008006" key="4">
    <source>
        <dbReference type="Google" id="ProtNLM"/>
    </source>
</evidence>
<keyword evidence="3" id="KW-1185">Reference proteome</keyword>
<protein>
    <recommendedName>
        <fullName evidence="4">PPE family protein</fullName>
    </recommendedName>
</protein>